<name>A0A9J6P4H6_9CLOT</name>
<reference evidence="1" key="2">
    <citation type="submission" date="2021-04" db="EMBL/GenBank/DDBJ databases">
        <authorList>
            <person name="Dong X."/>
        </authorList>
    </citation>
    <scope>NUCLEOTIDE SEQUENCE</scope>
    <source>
        <strain evidence="1">ZWT</strain>
    </source>
</reference>
<proteinExistence type="predicted"/>
<dbReference type="EMBL" id="JAGSOJ010000004">
    <property type="protein sequence ID" value="MCM1991483.1"/>
    <property type="molecule type" value="Genomic_DNA"/>
</dbReference>
<comment type="caution">
    <text evidence="1">The sequence shown here is derived from an EMBL/GenBank/DDBJ whole genome shotgun (WGS) entry which is preliminary data.</text>
</comment>
<gene>
    <name evidence="1" type="ORF">KDK92_17245</name>
</gene>
<accession>A0A9J6P4H6</accession>
<protein>
    <submittedName>
        <fullName evidence="1">Uncharacterized protein</fullName>
    </submittedName>
</protein>
<evidence type="ECO:0000313" key="1">
    <source>
        <dbReference type="EMBL" id="MCM1991483.1"/>
    </source>
</evidence>
<keyword evidence="2" id="KW-1185">Reference proteome</keyword>
<reference evidence="1" key="1">
    <citation type="journal article" date="2021" name="mSystems">
        <title>Bacteria and Archaea Synergistically Convert Glycine Betaine to Biogenic Methane in the Formosa Cold Seep of the South China Sea.</title>
        <authorList>
            <person name="Li L."/>
            <person name="Zhang W."/>
            <person name="Zhang S."/>
            <person name="Song L."/>
            <person name="Sun Q."/>
            <person name="Zhang H."/>
            <person name="Xiang H."/>
            <person name="Dong X."/>
        </authorList>
    </citation>
    <scope>NUCLEOTIDE SEQUENCE</scope>
    <source>
        <strain evidence="1">ZWT</strain>
    </source>
</reference>
<dbReference type="Proteomes" id="UP001056429">
    <property type="component" value="Unassembled WGS sequence"/>
</dbReference>
<evidence type="ECO:0000313" key="2">
    <source>
        <dbReference type="Proteomes" id="UP001056429"/>
    </source>
</evidence>
<dbReference type="RefSeq" id="WP_250860603.1">
    <property type="nucleotide sequence ID" value="NZ_JAGSOJ010000004.1"/>
</dbReference>
<dbReference type="AlphaFoldDB" id="A0A9J6P4H6"/>
<organism evidence="1 2">
    <name type="scientific">Oceanirhabdus seepicola</name>
    <dbReference type="NCBI Taxonomy" id="2828781"/>
    <lineage>
        <taxon>Bacteria</taxon>
        <taxon>Bacillati</taxon>
        <taxon>Bacillota</taxon>
        <taxon>Clostridia</taxon>
        <taxon>Eubacteriales</taxon>
        <taxon>Clostridiaceae</taxon>
        <taxon>Oceanirhabdus</taxon>
    </lineage>
</organism>
<sequence>MKFKFNKKQENKNNIDYLLRYDENGQREVIEIIYDNFGSLNDGFAKVVRYKK</sequence>